<dbReference type="Proteomes" id="UP000179807">
    <property type="component" value="Unassembled WGS sequence"/>
</dbReference>
<dbReference type="Pfam" id="PF00149">
    <property type="entry name" value="Metallophos"/>
    <property type="match status" value="1"/>
</dbReference>
<dbReference type="PRINTS" id="PR00114">
    <property type="entry name" value="STPHPHTASE"/>
</dbReference>
<gene>
    <name evidence="11" type="ORF">TRFO_13340</name>
</gene>
<dbReference type="SMART" id="SM00156">
    <property type="entry name" value="PP2Ac"/>
    <property type="match status" value="1"/>
</dbReference>
<dbReference type="EMBL" id="MLAK01000134">
    <property type="protein sequence ID" value="OHT16189.1"/>
    <property type="molecule type" value="Genomic_DNA"/>
</dbReference>
<evidence type="ECO:0000256" key="1">
    <source>
        <dbReference type="ARBA" id="ARBA00001936"/>
    </source>
</evidence>
<evidence type="ECO:0000256" key="8">
    <source>
        <dbReference type="RuleBase" id="RU004273"/>
    </source>
</evidence>
<evidence type="ECO:0000256" key="4">
    <source>
        <dbReference type="ARBA" id="ARBA00022912"/>
    </source>
</evidence>
<name>A0A1J4L2R6_9EUKA</name>
<feature type="region of interest" description="Disordered" evidence="9">
    <location>
        <begin position="431"/>
        <end position="463"/>
    </location>
</feature>
<dbReference type="PROSITE" id="PS00125">
    <property type="entry name" value="SER_THR_PHOSPHATASE"/>
    <property type="match status" value="1"/>
</dbReference>
<evidence type="ECO:0000256" key="5">
    <source>
        <dbReference type="ARBA" id="ARBA00023211"/>
    </source>
</evidence>
<dbReference type="EC" id="3.1.3.16" evidence="8"/>
<dbReference type="GO" id="GO:0005737">
    <property type="term" value="C:cytoplasm"/>
    <property type="evidence" value="ECO:0007669"/>
    <property type="project" value="TreeGrafter"/>
</dbReference>
<evidence type="ECO:0000256" key="7">
    <source>
        <dbReference type="ARBA" id="ARBA00048336"/>
    </source>
</evidence>
<reference evidence="11" key="1">
    <citation type="submission" date="2016-10" db="EMBL/GenBank/DDBJ databases">
        <authorList>
            <person name="Benchimol M."/>
            <person name="Almeida L.G."/>
            <person name="Vasconcelos A.T."/>
            <person name="Perreira-Neves A."/>
            <person name="Rosa I.A."/>
            <person name="Tasca T."/>
            <person name="Bogo M.R."/>
            <person name="de Souza W."/>
        </authorList>
    </citation>
    <scope>NUCLEOTIDE SEQUENCE [LARGE SCALE GENOMIC DNA]</scope>
    <source>
        <strain evidence="11">K</strain>
    </source>
</reference>
<comment type="similarity">
    <text evidence="8">Belongs to the PPP phosphatase family.</text>
</comment>
<dbReference type="RefSeq" id="XP_068369325.1">
    <property type="nucleotide sequence ID" value="XM_068497190.1"/>
</dbReference>
<evidence type="ECO:0000256" key="9">
    <source>
        <dbReference type="SAM" id="MobiDB-lite"/>
    </source>
</evidence>
<sequence length="463" mass="50861">MRRGSDTVILGFQHLMGATEAELKSVGDRSAIPQFPPEIVKDLFSESYRILSNRNIAVIEIEAPFYIIGDLHGNLIDLLRIFSLIYMSNEIRIVFLGDYVDRGHYSLEVLLLILALKCKYPSSVYLLRGNHEFVEGSHVHSLVDNLKSCYANDYEQLYSMAADIFSYLPIAAIISNQILCIHGGLSPKLRSLSDLYKIKLPIKTYLSDPLVADLLWSDPCPSIPFFVESHRGVGRLFGQQAAAHFMAKNGITLLIRAHQCVCRGVEQPMNGVVTVFSTSCYDETENMAGFLYIEPDLSVKCSSISPFKSLPREKALFADSSFFTGKSFYHSRRNSTSNSNTMGDEEVGLASSRESGTNELSSAGPSAGATPKIGRSRANTGVSLTANKLPPLNMGPPVGHSPSMIAARKTSRNPALSRGHNTRSYVAKCMSVPSTSRPDLESPPRPQRPCPLLVSTIMGDQDD</sequence>
<feature type="region of interest" description="Disordered" evidence="9">
    <location>
        <begin position="331"/>
        <end position="376"/>
    </location>
</feature>
<dbReference type="PANTHER" id="PTHR11668">
    <property type="entry name" value="SERINE/THREONINE PROTEIN PHOSPHATASE"/>
    <property type="match status" value="1"/>
</dbReference>
<evidence type="ECO:0000256" key="6">
    <source>
        <dbReference type="ARBA" id="ARBA00047761"/>
    </source>
</evidence>
<keyword evidence="12" id="KW-1185">Reference proteome</keyword>
<dbReference type="AlphaFoldDB" id="A0A1J4L2R6"/>
<comment type="catalytic activity">
    <reaction evidence="7 8">
        <text>O-phospho-L-threonyl-[protein] + H2O = L-threonyl-[protein] + phosphate</text>
        <dbReference type="Rhea" id="RHEA:47004"/>
        <dbReference type="Rhea" id="RHEA-COMP:11060"/>
        <dbReference type="Rhea" id="RHEA-COMP:11605"/>
        <dbReference type="ChEBI" id="CHEBI:15377"/>
        <dbReference type="ChEBI" id="CHEBI:30013"/>
        <dbReference type="ChEBI" id="CHEBI:43474"/>
        <dbReference type="ChEBI" id="CHEBI:61977"/>
        <dbReference type="EC" id="3.1.3.16"/>
    </reaction>
</comment>
<evidence type="ECO:0000313" key="12">
    <source>
        <dbReference type="Proteomes" id="UP000179807"/>
    </source>
</evidence>
<dbReference type="SUPFAM" id="SSF56300">
    <property type="entry name" value="Metallo-dependent phosphatases"/>
    <property type="match status" value="1"/>
</dbReference>
<keyword evidence="2" id="KW-0479">Metal-binding</keyword>
<comment type="cofactor">
    <cofactor evidence="1">
        <name>Mn(2+)</name>
        <dbReference type="ChEBI" id="CHEBI:29035"/>
    </cofactor>
</comment>
<keyword evidence="5" id="KW-0464">Manganese</keyword>
<accession>A0A1J4L2R6</accession>
<proteinExistence type="inferred from homology"/>
<evidence type="ECO:0000313" key="11">
    <source>
        <dbReference type="EMBL" id="OHT16189.1"/>
    </source>
</evidence>
<feature type="domain" description="Serine/threonine specific protein phosphatases" evidence="10">
    <location>
        <begin position="127"/>
        <end position="132"/>
    </location>
</feature>
<comment type="catalytic activity">
    <reaction evidence="6">
        <text>O-phospho-L-seryl-[protein] + H2O = L-seryl-[protein] + phosphate</text>
        <dbReference type="Rhea" id="RHEA:20629"/>
        <dbReference type="Rhea" id="RHEA-COMP:9863"/>
        <dbReference type="Rhea" id="RHEA-COMP:11604"/>
        <dbReference type="ChEBI" id="CHEBI:15377"/>
        <dbReference type="ChEBI" id="CHEBI:29999"/>
        <dbReference type="ChEBI" id="CHEBI:43474"/>
        <dbReference type="ChEBI" id="CHEBI:83421"/>
        <dbReference type="EC" id="3.1.3.16"/>
    </reaction>
</comment>
<dbReference type="GeneID" id="94831894"/>
<protein>
    <recommendedName>
        <fullName evidence="8">Serine/threonine-protein phosphatase</fullName>
        <ecNumber evidence="8">3.1.3.16</ecNumber>
    </recommendedName>
</protein>
<comment type="caution">
    <text evidence="11">The sequence shown here is derived from an EMBL/GenBank/DDBJ whole genome shotgun (WGS) entry which is preliminary data.</text>
</comment>
<dbReference type="GO" id="GO:0005634">
    <property type="term" value="C:nucleus"/>
    <property type="evidence" value="ECO:0007669"/>
    <property type="project" value="TreeGrafter"/>
</dbReference>
<dbReference type="InterPro" id="IPR006186">
    <property type="entry name" value="Ser/Thr-sp_prot-phosphatase"/>
</dbReference>
<evidence type="ECO:0000259" key="10">
    <source>
        <dbReference type="PROSITE" id="PS00125"/>
    </source>
</evidence>
<keyword evidence="3 8" id="KW-0378">Hydrolase</keyword>
<evidence type="ECO:0000256" key="3">
    <source>
        <dbReference type="ARBA" id="ARBA00022801"/>
    </source>
</evidence>
<dbReference type="CDD" id="cd00144">
    <property type="entry name" value="MPP_PPP_family"/>
    <property type="match status" value="1"/>
</dbReference>
<organism evidence="11 12">
    <name type="scientific">Tritrichomonas foetus</name>
    <dbReference type="NCBI Taxonomy" id="1144522"/>
    <lineage>
        <taxon>Eukaryota</taxon>
        <taxon>Metamonada</taxon>
        <taxon>Parabasalia</taxon>
        <taxon>Tritrichomonadida</taxon>
        <taxon>Tritrichomonadidae</taxon>
        <taxon>Tritrichomonas</taxon>
    </lineage>
</organism>
<keyword evidence="4" id="KW-0904">Protein phosphatase</keyword>
<dbReference type="GO" id="GO:0046872">
    <property type="term" value="F:metal ion binding"/>
    <property type="evidence" value="ECO:0007669"/>
    <property type="project" value="UniProtKB-KW"/>
</dbReference>
<dbReference type="PANTHER" id="PTHR11668:SF300">
    <property type="entry name" value="SERINE_THREONINE-PROTEIN PHOSPHATASE"/>
    <property type="match status" value="1"/>
</dbReference>
<dbReference type="InterPro" id="IPR050341">
    <property type="entry name" value="PP1_catalytic_subunit"/>
</dbReference>
<dbReference type="InterPro" id="IPR004843">
    <property type="entry name" value="Calcineurin-like_PHP"/>
</dbReference>
<dbReference type="InterPro" id="IPR029052">
    <property type="entry name" value="Metallo-depent_PP-like"/>
</dbReference>
<dbReference type="VEuPathDB" id="TrichDB:TRFO_13340"/>
<dbReference type="GO" id="GO:0004722">
    <property type="term" value="F:protein serine/threonine phosphatase activity"/>
    <property type="evidence" value="ECO:0007669"/>
    <property type="project" value="UniProtKB-EC"/>
</dbReference>
<dbReference type="Gene3D" id="3.60.21.10">
    <property type="match status" value="1"/>
</dbReference>
<evidence type="ECO:0000256" key="2">
    <source>
        <dbReference type="ARBA" id="ARBA00022723"/>
    </source>
</evidence>
<feature type="compositionally biased region" description="Polar residues" evidence="9">
    <location>
        <begin position="352"/>
        <end position="364"/>
    </location>
</feature>